<evidence type="ECO:0000256" key="1">
    <source>
        <dbReference type="SAM" id="MobiDB-lite"/>
    </source>
</evidence>
<comment type="caution">
    <text evidence="2">The sequence shown here is derived from an EMBL/GenBank/DDBJ whole genome shotgun (WGS) entry which is preliminary data.</text>
</comment>
<keyword evidence="3" id="KW-1185">Reference proteome</keyword>
<gene>
    <name evidence="2" type="ORF">PGT21_019157</name>
</gene>
<dbReference type="Proteomes" id="UP000324748">
    <property type="component" value="Unassembled WGS sequence"/>
</dbReference>
<reference evidence="2 3" key="1">
    <citation type="submission" date="2019-05" db="EMBL/GenBank/DDBJ databases">
        <title>Emergence of the Ug99 lineage of the wheat stem rust pathogen through somatic hybridization.</title>
        <authorList>
            <person name="Li F."/>
            <person name="Upadhyaya N.M."/>
            <person name="Sperschneider J."/>
            <person name="Matny O."/>
            <person name="Nguyen-Phuc H."/>
            <person name="Mago R."/>
            <person name="Raley C."/>
            <person name="Miller M.E."/>
            <person name="Silverstein K.A.T."/>
            <person name="Henningsen E."/>
            <person name="Hirsch C.D."/>
            <person name="Visser B."/>
            <person name="Pretorius Z.A."/>
            <person name="Steffenson B.J."/>
            <person name="Schwessinger B."/>
            <person name="Dodds P.N."/>
            <person name="Figueroa M."/>
        </authorList>
    </citation>
    <scope>NUCLEOTIDE SEQUENCE [LARGE SCALE GENOMIC DNA]</scope>
    <source>
        <strain evidence="2">21-0</strain>
    </source>
</reference>
<sequence>MNLDKSPSNGLLQIRSIRFTPSFVCRCDVHHSSIFFVPERQTRSGVKIESARSSRLCRQAICRQSWLDLRVNQGIPALSADKASITTLPLKNLAPPGHVVLSQTPEFHIPPIDEAIEVTSEVIKQEPEAENVQPPADEPPHEEIKAKKTPTKTISPNKPVRRSRRIFNQSHGDGSFTMLA</sequence>
<organism evidence="2 3">
    <name type="scientific">Puccinia graminis f. sp. tritici</name>
    <dbReference type="NCBI Taxonomy" id="56615"/>
    <lineage>
        <taxon>Eukaryota</taxon>
        <taxon>Fungi</taxon>
        <taxon>Dikarya</taxon>
        <taxon>Basidiomycota</taxon>
        <taxon>Pucciniomycotina</taxon>
        <taxon>Pucciniomycetes</taxon>
        <taxon>Pucciniales</taxon>
        <taxon>Pucciniaceae</taxon>
        <taxon>Puccinia</taxon>
    </lineage>
</organism>
<feature type="region of interest" description="Disordered" evidence="1">
    <location>
        <begin position="127"/>
        <end position="180"/>
    </location>
</feature>
<dbReference type="AlphaFoldDB" id="A0A5B0M701"/>
<proteinExistence type="predicted"/>
<protein>
    <submittedName>
        <fullName evidence="2">Uncharacterized protein</fullName>
    </submittedName>
</protein>
<dbReference type="EMBL" id="VSWC01000170">
    <property type="protein sequence ID" value="KAA1071780.1"/>
    <property type="molecule type" value="Genomic_DNA"/>
</dbReference>
<accession>A0A5B0M701</accession>
<evidence type="ECO:0000313" key="2">
    <source>
        <dbReference type="EMBL" id="KAA1071780.1"/>
    </source>
</evidence>
<name>A0A5B0M701_PUCGR</name>
<evidence type="ECO:0000313" key="3">
    <source>
        <dbReference type="Proteomes" id="UP000324748"/>
    </source>
</evidence>